<comment type="similarity">
    <text evidence="2 9">Belongs to the glycosyl hydrolase 28 family.</text>
</comment>
<evidence type="ECO:0000256" key="8">
    <source>
        <dbReference type="PROSITE-ProRule" id="PRU10052"/>
    </source>
</evidence>
<keyword evidence="5 9" id="KW-0378">Hydrolase</keyword>
<evidence type="ECO:0000256" key="3">
    <source>
        <dbReference type="ARBA" id="ARBA00022512"/>
    </source>
</evidence>
<dbReference type="SUPFAM" id="SSF51126">
    <property type="entry name" value="Pectin lyase-like"/>
    <property type="match status" value="3"/>
</dbReference>
<reference evidence="10" key="1">
    <citation type="submission" date="2019-09" db="EMBL/GenBank/DDBJ databases">
        <title>Draft genome information of white flower Hibiscus syriacus.</title>
        <authorList>
            <person name="Kim Y.-M."/>
        </authorList>
    </citation>
    <scope>NUCLEOTIDE SEQUENCE [LARGE SCALE GENOMIC DNA]</scope>
    <source>
        <strain evidence="10">YM2019G1</strain>
    </source>
</reference>
<evidence type="ECO:0000256" key="2">
    <source>
        <dbReference type="ARBA" id="ARBA00008834"/>
    </source>
</evidence>
<dbReference type="GO" id="GO:0005975">
    <property type="term" value="P:carbohydrate metabolic process"/>
    <property type="evidence" value="ECO:0007669"/>
    <property type="project" value="InterPro"/>
</dbReference>
<dbReference type="InterPro" id="IPR011050">
    <property type="entry name" value="Pectin_lyase_fold/virulence"/>
</dbReference>
<dbReference type="GO" id="GO:0004650">
    <property type="term" value="F:polygalacturonase activity"/>
    <property type="evidence" value="ECO:0007669"/>
    <property type="project" value="InterPro"/>
</dbReference>
<gene>
    <name evidence="10" type="ORF">F3Y22_tig00110430pilonHSYRG00265</name>
</gene>
<feature type="active site" evidence="8">
    <location>
        <position position="508"/>
    </location>
</feature>
<evidence type="ECO:0000256" key="5">
    <source>
        <dbReference type="ARBA" id="ARBA00022801"/>
    </source>
</evidence>
<dbReference type="GO" id="GO:0071555">
    <property type="term" value="P:cell wall organization"/>
    <property type="evidence" value="ECO:0007669"/>
    <property type="project" value="UniProtKB-KW"/>
</dbReference>
<evidence type="ECO:0000256" key="7">
    <source>
        <dbReference type="ARBA" id="ARBA00023316"/>
    </source>
</evidence>
<dbReference type="Gene3D" id="2.160.20.10">
    <property type="entry name" value="Single-stranded right-handed beta-helix, Pectin lyase-like"/>
    <property type="match status" value="4"/>
</dbReference>
<proteinExistence type="inferred from homology"/>
<dbReference type="PROSITE" id="PS00502">
    <property type="entry name" value="POLYGALACTURONASE"/>
    <property type="match status" value="2"/>
</dbReference>
<evidence type="ECO:0000256" key="1">
    <source>
        <dbReference type="ARBA" id="ARBA00004191"/>
    </source>
</evidence>
<protein>
    <submittedName>
        <fullName evidence="10">Inactive rhomboid protein 1-like</fullName>
    </submittedName>
</protein>
<dbReference type="FunFam" id="2.160.20.10:FF:000056">
    <property type="entry name" value="Pectin lyase-like superfamily protein"/>
    <property type="match status" value="1"/>
</dbReference>
<dbReference type="Pfam" id="PF00295">
    <property type="entry name" value="Glyco_hydro_28"/>
    <property type="match status" value="3"/>
</dbReference>
<keyword evidence="4" id="KW-0964">Secreted</keyword>
<evidence type="ECO:0000256" key="6">
    <source>
        <dbReference type="ARBA" id="ARBA00023295"/>
    </source>
</evidence>
<dbReference type="Proteomes" id="UP000436088">
    <property type="component" value="Unassembled WGS sequence"/>
</dbReference>
<evidence type="ECO:0000313" key="10">
    <source>
        <dbReference type="EMBL" id="KAE8705102.1"/>
    </source>
</evidence>
<accession>A0A6A3AQI1</accession>
<evidence type="ECO:0000256" key="9">
    <source>
        <dbReference type="RuleBase" id="RU361169"/>
    </source>
</evidence>
<keyword evidence="6 9" id="KW-0326">Glycosidase</keyword>
<evidence type="ECO:0000256" key="4">
    <source>
        <dbReference type="ARBA" id="ARBA00022525"/>
    </source>
</evidence>
<organism evidence="10 11">
    <name type="scientific">Hibiscus syriacus</name>
    <name type="common">Rose of Sharon</name>
    <dbReference type="NCBI Taxonomy" id="106335"/>
    <lineage>
        <taxon>Eukaryota</taxon>
        <taxon>Viridiplantae</taxon>
        <taxon>Streptophyta</taxon>
        <taxon>Embryophyta</taxon>
        <taxon>Tracheophyta</taxon>
        <taxon>Spermatophyta</taxon>
        <taxon>Magnoliopsida</taxon>
        <taxon>eudicotyledons</taxon>
        <taxon>Gunneridae</taxon>
        <taxon>Pentapetalae</taxon>
        <taxon>rosids</taxon>
        <taxon>malvids</taxon>
        <taxon>Malvales</taxon>
        <taxon>Malvaceae</taxon>
        <taxon>Malvoideae</taxon>
        <taxon>Hibiscus</taxon>
    </lineage>
</organism>
<keyword evidence="7" id="KW-0961">Cell wall biogenesis/degradation</keyword>
<comment type="caution">
    <text evidence="10">The sequence shown here is derived from an EMBL/GenBank/DDBJ whole genome shotgun (WGS) entry which is preliminary data.</text>
</comment>
<dbReference type="InterPro" id="IPR006626">
    <property type="entry name" value="PbH1"/>
</dbReference>
<dbReference type="AlphaFoldDB" id="A0A6A3AQI1"/>
<dbReference type="InterPro" id="IPR012334">
    <property type="entry name" value="Pectin_lyas_fold"/>
</dbReference>
<comment type="subcellular location">
    <subcellularLocation>
        <location evidence="1">Secreted</location>
        <location evidence="1">Cell wall</location>
    </subcellularLocation>
</comment>
<keyword evidence="3" id="KW-0134">Cell wall</keyword>
<name>A0A6A3AQI1_HIBSY</name>
<sequence>MFLRTMDSLSIPYAICLVSLITVCVTANENLYLFNVLSYGASGNGNTDDSLAFMKSWNDTCKAKSSPTLVVPEGKQFLVHQIIFTGPCMSTAIQVQLSGTILAPDGPDQWKATDLSTWLTFRGTLKFQKCNDMQMRDVNFHNSPQTHVLLLDCQNVDLGSLNIQSPGTSPNTDGIHLQFATNVSVHDSHIGDGDDCISLSDKTFHINITDIDCGLGGTEAQVENINVMRVNFRETTNGARIKTWQTGKGIVQGVTFSNLNFTAVENPVIIDQYYCNRPGACKETIINDDCLAITGEQNENKNQNLKDHPSLPADYNSIDTFSPFSVSYGASGDGTTDDSSAFMKAWNDTCKATSSPTLVVPEGKQFLVHQMIFAGPCMSTTIQVKLSGTILAPDGPDQWKATDLSTWLTFQGVNGLRVCGHGTMDGRWKGWAVVKVDVSHLNVVAFLKFQGLNIHSPGTSPNTDGIHLQFATNVSIHDSHIGDGDDCISVGDKTFHINITDIDCGPGHGISIGSLGMGGSEAQVENINVMRVNFQETTDGARIKTWQTGKGIVQGETGVQIKAVSYSGLSGTSKTEVANNLNCINVVPCSGITLDNILLTPATNEISQLTSSCNNAYGERLVFTIFVTVLHILTPGVSSALNSFNVMNYGAVGDGRADDSAAFLKAWKAACKAPSRNPSLIIPARKIFLLKPVTFRGPCKSTSIYILMSGNIVSPNSKMAWKGYHINRWLAFTYVNGLNIVGSGTINGRGHAWWPNPCLHKVPKGVTCKGPTVSGNVAFVDIHYPCNGLVLKGIKHINSQRNHITISNCNDVTVSNLHISAPRTSPNTDGIDISGSTNVWIRNSFIGTGDDCVAISAGSSRINITGIACGPGHGISIGSLGAGENEKVEEVQVRNCTFKGTMTGVRIKTWQGSVGYARKITFDKIRFIRADSPIIIDQYYCPDRVNCKNETMGIKISDVTYSSITGTSITDKVINLSCDHNVGCTNIHFRNVYIKSTVPGKKAYSFAFNAHGNYTHTRPVVTGLLPEPGHKMAS</sequence>
<dbReference type="SMART" id="SM00710">
    <property type="entry name" value="PbH1"/>
    <property type="match status" value="10"/>
</dbReference>
<dbReference type="InterPro" id="IPR000743">
    <property type="entry name" value="Glyco_hydro_28"/>
</dbReference>
<dbReference type="EMBL" id="VEPZ02000983">
    <property type="protein sequence ID" value="KAE8705102.1"/>
    <property type="molecule type" value="Genomic_DNA"/>
</dbReference>
<keyword evidence="11" id="KW-1185">Reference proteome</keyword>
<evidence type="ECO:0000313" key="11">
    <source>
        <dbReference type="Proteomes" id="UP000436088"/>
    </source>
</evidence>
<feature type="active site" evidence="8">
    <location>
        <position position="873"/>
    </location>
</feature>
<dbReference type="PANTHER" id="PTHR31375">
    <property type="match status" value="1"/>
</dbReference>